<accession>K0I7Z7</accession>
<proteinExistence type="predicted"/>
<evidence type="ECO:0000313" key="1">
    <source>
        <dbReference type="EMBL" id="AFU57396.1"/>
    </source>
</evidence>
<keyword evidence="2" id="KW-1185">Reference proteome</keyword>
<reference evidence="1 2" key="1">
    <citation type="journal article" date="2012" name="Environ. Microbiol.">
        <title>The genome of the ammonia-oxidizing Candidatus Nitrososphaera gargensis: insights into metabolic versatility and environmental adaptations.</title>
        <authorList>
            <person name="Spang A."/>
            <person name="Poehlein A."/>
            <person name="Offre P."/>
            <person name="Zumbragel S."/>
            <person name="Haider S."/>
            <person name="Rychlik N."/>
            <person name="Nowka B."/>
            <person name="Schmeisser C."/>
            <person name="Lebedeva E.V."/>
            <person name="Rattei T."/>
            <person name="Bohm C."/>
            <person name="Schmid M."/>
            <person name="Galushko A."/>
            <person name="Hatzenpichler R."/>
            <person name="Weinmaier T."/>
            <person name="Daniel R."/>
            <person name="Schleper C."/>
            <person name="Spieck E."/>
            <person name="Streit W."/>
            <person name="Wagner M."/>
        </authorList>
    </citation>
    <scope>NUCLEOTIDE SEQUENCE [LARGE SCALE GENOMIC DNA]</scope>
    <source>
        <strain evidence="2">Ga9.2</strain>
    </source>
</reference>
<dbReference type="InParanoid" id="K0I7Z7"/>
<dbReference type="AlphaFoldDB" id="K0I7Z7"/>
<name>K0I7Z7_NITGG</name>
<dbReference type="EMBL" id="CP002408">
    <property type="protein sequence ID" value="AFU57396.1"/>
    <property type="molecule type" value="Genomic_DNA"/>
</dbReference>
<evidence type="ECO:0000313" key="2">
    <source>
        <dbReference type="Proteomes" id="UP000008037"/>
    </source>
</evidence>
<dbReference type="KEGG" id="nga:Ngar_c04500"/>
<dbReference type="HOGENOM" id="CLU_3194331_0_0_2"/>
<dbReference type="Proteomes" id="UP000008037">
    <property type="component" value="Chromosome"/>
</dbReference>
<dbReference type="RefSeq" id="WP_015017942.1">
    <property type="nucleotide sequence ID" value="NC_018719.1"/>
</dbReference>
<protein>
    <submittedName>
        <fullName evidence="1">Uncharacterized protein</fullName>
    </submittedName>
</protein>
<dbReference type="OrthoDB" id="5580at2157"/>
<dbReference type="GeneID" id="58787628"/>
<organism evidence="1 2">
    <name type="scientific">Nitrososphaera gargensis (strain Ga9.2)</name>
    <dbReference type="NCBI Taxonomy" id="1237085"/>
    <lineage>
        <taxon>Archaea</taxon>
        <taxon>Nitrososphaerota</taxon>
        <taxon>Nitrososphaeria</taxon>
        <taxon>Nitrososphaerales</taxon>
        <taxon>Nitrososphaeraceae</taxon>
        <taxon>Nitrososphaera</taxon>
    </lineage>
</organism>
<dbReference type="BioCyc" id="CNIT1237085:G1324-449-MONOMER"/>
<gene>
    <name evidence="1" type="ordered locus">Ngar_c04500</name>
</gene>
<sequence>MLPRKTIYGRCPKCKTKSELEVISGTPGREKFRCNQCYHNFGMDEL</sequence>